<evidence type="ECO:0008006" key="4">
    <source>
        <dbReference type="Google" id="ProtNLM"/>
    </source>
</evidence>
<evidence type="ECO:0000256" key="1">
    <source>
        <dbReference type="SAM" id="MobiDB-lite"/>
    </source>
</evidence>
<feature type="region of interest" description="Disordered" evidence="1">
    <location>
        <begin position="201"/>
        <end position="263"/>
    </location>
</feature>
<dbReference type="RefSeq" id="WP_404633627.1">
    <property type="nucleotide sequence ID" value="NZ_JADIKM010000003.1"/>
</dbReference>
<organism evidence="2 3">
    <name type="scientific">Dyella ginsengisoli</name>
    <dbReference type="NCBI Taxonomy" id="363848"/>
    <lineage>
        <taxon>Bacteria</taxon>
        <taxon>Pseudomonadati</taxon>
        <taxon>Pseudomonadota</taxon>
        <taxon>Gammaproteobacteria</taxon>
        <taxon>Lysobacterales</taxon>
        <taxon>Rhodanobacteraceae</taxon>
        <taxon>Dyella</taxon>
    </lineage>
</organism>
<evidence type="ECO:0000313" key="3">
    <source>
        <dbReference type="Proteomes" id="UP001620460"/>
    </source>
</evidence>
<evidence type="ECO:0000313" key="2">
    <source>
        <dbReference type="EMBL" id="MFK2904785.1"/>
    </source>
</evidence>
<feature type="compositionally biased region" description="Polar residues" evidence="1">
    <location>
        <begin position="278"/>
        <end position="295"/>
    </location>
</feature>
<name>A0ABW8JUJ2_9GAMM</name>
<sequence length="346" mass="35370">MTTPLLPQPPQDDDLPGEAELKALYGRLPKHEPGPALDAAVLRAATHAVERRAPRRHARWPVALGTAATLVLAAGLVWQMRKLPAEAPVTSSAPASTASADARAGVDREAAENADAAVQTARRAAAQTMRAESARQSAPAAKAMGTRPVIAPPAAAGYVAPTATSAPGIEPPKLTASRVRTSNVPAAKNVDLAPAPMIDEATAQPAPPKAPPPVLDQAATGERADSVPSEAAPPAPLAPPPAPMIQAAPMPESAPVPGVAPVAAPPDAAALMATPLAESSSTAPRPNAVEPTTQATPAMTAELQAIRALYDQGRGAAARARLEAFHRQHPHVVLPDDLRQQLDGKP</sequence>
<protein>
    <recommendedName>
        <fullName evidence="4">Meckel syndrome type 1 protein</fullName>
    </recommendedName>
</protein>
<feature type="compositionally biased region" description="Pro residues" evidence="1">
    <location>
        <begin position="231"/>
        <end position="243"/>
    </location>
</feature>
<gene>
    <name evidence="2" type="ORF">ISP17_12540</name>
</gene>
<proteinExistence type="predicted"/>
<dbReference type="Proteomes" id="UP001620460">
    <property type="component" value="Unassembled WGS sequence"/>
</dbReference>
<feature type="compositionally biased region" description="Pro residues" evidence="1">
    <location>
        <begin position="205"/>
        <end position="214"/>
    </location>
</feature>
<reference evidence="2 3" key="1">
    <citation type="submission" date="2020-10" db="EMBL/GenBank/DDBJ databases">
        <title>Phylogeny of dyella-like bacteria.</title>
        <authorList>
            <person name="Fu J."/>
        </authorList>
    </citation>
    <scope>NUCLEOTIDE SEQUENCE [LARGE SCALE GENOMIC DNA]</scope>
    <source>
        <strain evidence="2 3">Gsoil3046</strain>
    </source>
</reference>
<accession>A0ABW8JUJ2</accession>
<feature type="compositionally biased region" description="Low complexity" evidence="1">
    <location>
        <begin position="244"/>
        <end position="263"/>
    </location>
</feature>
<keyword evidence="3" id="KW-1185">Reference proteome</keyword>
<comment type="caution">
    <text evidence="2">The sequence shown here is derived from an EMBL/GenBank/DDBJ whole genome shotgun (WGS) entry which is preliminary data.</text>
</comment>
<feature type="region of interest" description="Disordered" evidence="1">
    <location>
        <begin position="275"/>
        <end position="295"/>
    </location>
</feature>
<dbReference type="EMBL" id="JADIKM010000003">
    <property type="protein sequence ID" value="MFK2904785.1"/>
    <property type="molecule type" value="Genomic_DNA"/>
</dbReference>